<dbReference type="SUPFAM" id="SSF51735">
    <property type="entry name" value="NAD(P)-binding Rossmann-fold domains"/>
    <property type="match status" value="1"/>
</dbReference>
<dbReference type="InterPro" id="IPR011032">
    <property type="entry name" value="GroES-like_sf"/>
</dbReference>
<evidence type="ECO:0000256" key="7">
    <source>
        <dbReference type="ARBA" id="ARBA00049070"/>
    </source>
</evidence>
<evidence type="ECO:0000256" key="3">
    <source>
        <dbReference type="ARBA" id="ARBA00023002"/>
    </source>
</evidence>
<evidence type="ECO:0000313" key="9">
    <source>
        <dbReference type="EMBL" id="CEK57025.1"/>
    </source>
</evidence>
<accession>A0A0B6YNJ5</accession>
<dbReference type="SMART" id="SM00829">
    <property type="entry name" value="PKS_ER"/>
    <property type="match status" value="1"/>
</dbReference>
<dbReference type="EC" id="1.3.1.48" evidence="2"/>
<organism evidence="9">
    <name type="scientific">Arion vulgaris</name>
    <dbReference type="NCBI Taxonomy" id="1028688"/>
    <lineage>
        <taxon>Eukaryota</taxon>
        <taxon>Metazoa</taxon>
        <taxon>Spiralia</taxon>
        <taxon>Lophotrochozoa</taxon>
        <taxon>Mollusca</taxon>
        <taxon>Gastropoda</taxon>
        <taxon>Heterobranchia</taxon>
        <taxon>Euthyneura</taxon>
        <taxon>Panpulmonata</taxon>
        <taxon>Eupulmonata</taxon>
        <taxon>Stylommatophora</taxon>
        <taxon>Helicina</taxon>
        <taxon>Arionoidea</taxon>
        <taxon>Arionidae</taxon>
        <taxon>Arion</taxon>
    </lineage>
</organism>
<dbReference type="InterPro" id="IPR013149">
    <property type="entry name" value="ADH-like_C"/>
</dbReference>
<dbReference type="FunFam" id="3.40.50.720:FF:000121">
    <property type="entry name" value="Prostaglandin reductase 2"/>
    <property type="match status" value="1"/>
</dbReference>
<dbReference type="PANTHER" id="PTHR43205:SF7">
    <property type="entry name" value="PROSTAGLANDIN REDUCTASE 1"/>
    <property type="match status" value="1"/>
</dbReference>
<dbReference type="SUPFAM" id="SSF50129">
    <property type="entry name" value="GroES-like"/>
    <property type="match status" value="1"/>
</dbReference>
<protein>
    <recommendedName>
        <fullName evidence="4">15-oxoprostaglandin 13-reductase</fullName>
        <ecNumber evidence="2">1.3.1.48</ecNumber>
    </recommendedName>
    <alternativeName>
        <fullName evidence="4">15-oxoprostaglandin 13-reductase</fullName>
    </alternativeName>
</protein>
<dbReference type="InterPro" id="IPR020843">
    <property type="entry name" value="ER"/>
</dbReference>
<dbReference type="GO" id="GO:0006693">
    <property type="term" value="P:prostaglandin metabolic process"/>
    <property type="evidence" value="ECO:0007669"/>
    <property type="project" value="TreeGrafter"/>
</dbReference>
<dbReference type="PANTHER" id="PTHR43205">
    <property type="entry name" value="PROSTAGLANDIN REDUCTASE"/>
    <property type="match status" value="1"/>
</dbReference>
<dbReference type="AlphaFoldDB" id="A0A0B6YNJ5"/>
<dbReference type="InterPro" id="IPR041694">
    <property type="entry name" value="ADH_N_2"/>
</dbReference>
<dbReference type="Gene3D" id="3.90.180.10">
    <property type="entry name" value="Medium-chain alcohol dehydrogenases, catalytic domain"/>
    <property type="match status" value="1"/>
</dbReference>
<evidence type="ECO:0000256" key="6">
    <source>
        <dbReference type="ARBA" id="ARBA00048290"/>
    </source>
</evidence>
<proteinExistence type="inferred from homology"/>
<evidence type="ECO:0000259" key="8">
    <source>
        <dbReference type="SMART" id="SM00829"/>
    </source>
</evidence>
<gene>
    <name evidence="9" type="primary">ORF29115</name>
</gene>
<keyword evidence="3" id="KW-0560">Oxidoreductase</keyword>
<evidence type="ECO:0000256" key="1">
    <source>
        <dbReference type="ARBA" id="ARBA00010460"/>
    </source>
</evidence>
<evidence type="ECO:0000256" key="5">
    <source>
        <dbReference type="ARBA" id="ARBA00047878"/>
    </source>
</evidence>
<evidence type="ECO:0000256" key="4">
    <source>
        <dbReference type="ARBA" id="ARBA00033119"/>
    </source>
</evidence>
<comment type="catalytic activity">
    <reaction evidence="7">
        <text>13,14-dihydro-15-oxo-prostaglandin E1 + NADP(+) = 15-oxoprostaglandin E1 + NADPH + H(+)</text>
        <dbReference type="Rhea" id="RHEA:50584"/>
        <dbReference type="ChEBI" id="CHEBI:15378"/>
        <dbReference type="ChEBI" id="CHEBI:57401"/>
        <dbReference type="ChEBI" id="CHEBI:57783"/>
        <dbReference type="ChEBI" id="CHEBI:58349"/>
        <dbReference type="ChEBI" id="CHEBI:133408"/>
    </reaction>
    <physiologicalReaction direction="right-to-left" evidence="7">
        <dbReference type="Rhea" id="RHEA:50586"/>
    </physiologicalReaction>
</comment>
<evidence type="ECO:0000256" key="2">
    <source>
        <dbReference type="ARBA" id="ARBA00011981"/>
    </source>
</evidence>
<dbReference type="InterPro" id="IPR036291">
    <property type="entry name" value="NAD(P)-bd_dom_sf"/>
</dbReference>
<sequence>MVKARKWILEKQFIGDPVLDNFRLVEEDLPELKDGEILIEALFLTVDPYMRVFPNKVGHPPVGEQVARVAESKHGDYPVGKLVLAMVGWRDKTVITPDAENPYNFPPFSPTKAIFDLPDLGNVSPSLFLGILGMPGMTAYFGFLKKCQPKQNDTVLVSAAAGAVGSAVGQIAKIKGCTVIGSASSQEKCDWLKKLGFDHVFNYKETSVEAALQQYAPEGVDCYFDNVGGEYLLTVLSVIRRYGRICACGQISGYNGTKTSDALKLNDFLGIIMLKELVVSGIMVYSFTDSFDQARKDMSQWIQEGKLQYEETIREDFLKMPDTFIEIFNGTAVGKLLVKV</sequence>
<comment type="similarity">
    <text evidence="1">Belongs to the NADP-dependent oxidoreductase L4BD family.</text>
</comment>
<comment type="catalytic activity">
    <reaction evidence="6">
        <text>13,14-dihydro-15-oxo-PGF2alpha + NADP(+) = 15-oxoprostaglandin F2alpha + NADPH + H(+)</text>
        <dbReference type="Rhea" id="RHEA:50588"/>
        <dbReference type="ChEBI" id="CHEBI:15378"/>
        <dbReference type="ChEBI" id="CHEBI:57783"/>
        <dbReference type="ChEBI" id="CHEBI:58349"/>
        <dbReference type="ChEBI" id="CHEBI:133374"/>
        <dbReference type="ChEBI" id="CHEBI:133409"/>
    </reaction>
    <physiologicalReaction direction="right-to-left" evidence="6">
        <dbReference type="Rhea" id="RHEA:50590"/>
    </physiologicalReaction>
</comment>
<name>A0A0B6YNJ5_9EUPU</name>
<dbReference type="GO" id="GO:0047522">
    <property type="term" value="F:15-oxoprostaglandin 13-reductase [NAD(P)+] activity"/>
    <property type="evidence" value="ECO:0007669"/>
    <property type="project" value="UniProtKB-EC"/>
</dbReference>
<dbReference type="InterPro" id="IPR045010">
    <property type="entry name" value="MDR_fam"/>
</dbReference>
<dbReference type="Gene3D" id="3.40.50.720">
    <property type="entry name" value="NAD(P)-binding Rossmann-like Domain"/>
    <property type="match status" value="1"/>
</dbReference>
<comment type="catalytic activity">
    <reaction evidence="5">
        <text>13,14-dihydro-15-oxo-prostaglandin F1alpha + NADP(+) = 15-oxoprostaglandin F1alpha + NADPH + H(+)</text>
        <dbReference type="Rhea" id="RHEA:50592"/>
        <dbReference type="ChEBI" id="CHEBI:15378"/>
        <dbReference type="ChEBI" id="CHEBI:57783"/>
        <dbReference type="ChEBI" id="CHEBI:58349"/>
        <dbReference type="ChEBI" id="CHEBI:79072"/>
        <dbReference type="ChEBI" id="CHEBI:133411"/>
    </reaction>
    <physiologicalReaction direction="right-to-left" evidence="5">
        <dbReference type="Rhea" id="RHEA:50594"/>
    </physiologicalReaction>
</comment>
<dbReference type="Pfam" id="PF16884">
    <property type="entry name" value="ADH_N_2"/>
    <property type="match status" value="1"/>
</dbReference>
<dbReference type="Pfam" id="PF00107">
    <property type="entry name" value="ADH_zinc_N"/>
    <property type="match status" value="1"/>
</dbReference>
<reference evidence="9" key="1">
    <citation type="submission" date="2014-12" db="EMBL/GenBank/DDBJ databases">
        <title>Insight into the proteome of Arion vulgaris.</title>
        <authorList>
            <person name="Aradska J."/>
            <person name="Bulat T."/>
            <person name="Smidak R."/>
            <person name="Sarate P."/>
            <person name="Gangsoo J."/>
            <person name="Sialana F."/>
            <person name="Bilban M."/>
            <person name="Lubec G."/>
        </authorList>
    </citation>
    <scope>NUCLEOTIDE SEQUENCE</scope>
    <source>
        <tissue evidence="9">Skin</tissue>
    </source>
</reference>
<dbReference type="EMBL" id="HACG01010160">
    <property type="protein sequence ID" value="CEK57025.1"/>
    <property type="molecule type" value="Transcribed_RNA"/>
</dbReference>
<feature type="domain" description="Enoyl reductase (ER)" evidence="8">
    <location>
        <begin position="15"/>
        <end position="338"/>
    </location>
</feature>